<dbReference type="AlphaFoldDB" id="A0A162AYH5"/>
<evidence type="ECO:0000313" key="2">
    <source>
        <dbReference type="Proteomes" id="UP000077755"/>
    </source>
</evidence>
<dbReference type="Proteomes" id="UP000077755">
    <property type="component" value="Chromosome 2"/>
</dbReference>
<organism evidence="1 2">
    <name type="scientific">Daucus carota subsp. sativus</name>
    <name type="common">Carrot</name>
    <dbReference type="NCBI Taxonomy" id="79200"/>
    <lineage>
        <taxon>Eukaryota</taxon>
        <taxon>Viridiplantae</taxon>
        <taxon>Streptophyta</taxon>
        <taxon>Embryophyta</taxon>
        <taxon>Tracheophyta</taxon>
        <taxon>Spermatophyta</taxon>
        <taxon>Magnoliopsida</taxon>
        <taxon>eudicotyledons</taxon>
        <taxon>Gunneridae</taxon>
        <taxon>Pentapetalae</taxon>
        <taxon>asterids</taxon>
        <taxon>campanulids</taxon>
        <taxon>Apiales</taxon>
        <taxon>Apiaceae</taxon>
        <taxon>Apioideae</taxon>
        <taxon>Scandiceae</taxon>
        <taxon>Daucinae</taxon>
        <taxon>Daucus</taxon>
        <taxon>Daucus sect. Daucus</taxon>
    </lineage>
</organism>
<keyword evidence="2" id="KW-1185">Reference proteome</keyword>
<reference evidence="1" key="1">
    <citation type="journal article" date="2016" name="Nat. Genet.">
        <title>A high-quality carrot genome assembly provides new insights into carotenoid accumulation and asterid genome evolution.</title>
        <authorList>
            <person name="Iorizzo M."/>
            <person name="Ellison S."/>
            <person name="Senalik D."/>
            <person name="Zeng P."/>
            <person name="Satapoomin P."/>
            <person name="Huang J."/>
            <person name="Bowman M."/>
            <person name="Iovene M."/>
            <person name="Sanseverino W."/>
            <person name="Cavagnaro P."/>
            <person name="Yildiz M."/>
            <person name="Macko-Podgorni A."/>
            <person name="Moranska E."/>
            <person name="Grzebelus E."/>
            <person name="Grzebelus D."/>
            <person name="Ashrafi H."/>
            <person name="Zheng Z."/>
            <person name="Cheng S."/>
            <person name="Spooner D."/>
            <person name="Van Deynze A."/>
            <person name="Simon P."/>
        </authorList>
    </citation>
    <scope>NUCLEOTIDE SEQUENCE</scope>
    <source>
        <tissue evidence="1">Leaf</tissue>
    </source>
</reference>
<dbReference type="Gramene" id="KZN07653">
    <property type="protein sequence ID" value="KZN07653"/>
    <property type="gene ID" value="DCAR_008490"/>
</dbReference>
<sequence>MVLHLLALVKLKLLATASHSAFTPLVPCLAYPFVLKLCNSLRFGLPQSRASVAQFSGLFLFRLGRIIFHGRREEALGNAGRWRRALRLIDEMISRATLQAGSQGSSGYGHSLNGIAVMAV</sequence>
<name>A0A162AYH5_DAUCS</name>
<proteinExistence type="predicted"/>
<dbReference type="EMBL" id="CP093344">
    <property type="protein sequence ID" value="WOG90344.1"/>
    <property type="molecule type" value="Genomic_DNA"/>
</dbReference>
<reference evidence="1" key="2">
    <citation type="submission" date="2022-03" db="EMBL/GenBank/DDBJ databases">
        <title>Draft title - Genomic analysis of global carrot germplasm unveils the trajectory of domestication and the origin of high carotenoid orange carrot.</title>
        <authorList>
            <person name="Iorizzo M."/>
            <person name="Ellison S."/>
            <person name="Senalik D."/>
            <person name="Macko-Podgorni A."/>
            <person name="Grzebelus D."/>
            <person name="Bostan H."/>
            <person name="Rolling W."/>
            <person name="Curaba J."/>
            <person name="Simon P."/>
        </authorList>
    </citation>
    <scope>NUCLEOTIDE SEQUENCE</scope>
    <source>
        <tissue evidence="1">Leaf</tissue>
    </source>
</reference>
<accession>A0A162AYH5</accession>
<protein>
    <submittedName>
        <fullName evidence="1">Uncharacterized protein</fullName>
    </submittedName>
</protein>
<dbReference type="PANTHER" id="PTHR38925:SF1">
    <property type="entry name" value="PROTEIN, PUTATIVE-RELATED"/>
    <property type="match status" value="1"/>
</dbReference>
<dbReference type="PANTHER" id="PTHR38925">
    <property type="entry name" value="PROTEIN, PUTATIVE-RELATED"/>
    <property type="match status" value="1"/>
</dbReference>
<gene>
    <name evidence="1" type="ORF">DCAR_0209587</name>
</gene>
<evidence type="ECO:0000313" key="1">
    <source>
        <dbReference type="EMBL" id="WOG90344.1"/>
    </source>
</evidence>